<dbReference type="HOGENOM" id="CLU_2933173_0_0_9"/>
<name>C0EEJ3_9FIRM</name>
<reference evidence="1 2" key="1">
    <citation type="submission" date="2009-01" db="EMBL/GenBank/DDBJ databases">
        <authorList>
            <person name="Fulton L."/>
            <person name="Clifton S."/>
            <person name="Fulton B."/>
            <person name="Xu J."/>
            <person name="Minx P."/>
            <person name="Pepin K.H."/>
            <person name="Johnson M."/>
            <person name="Bhonagiri V."/>
            <person name="Nash W.E."/>
            <person name="Mardis E.R."/>
            <person name="Wilson R.K."/>
        </authorList>
    </citation>
    <scope>NUCLEOTIDE SEQUENCE [LARGE SCALE GENOMIC DNA]</scope>
    <source>
        <strain evidence="1 2">DSM 5476</strain>
    </source>
</reference>
<comment type="caution">
    <text evidence="1">The sequence shown here is derived from an EMBL/GenBank/DDBJ whole genome shotgun (WGS) entry which is preliminary data.</text>
</comment>
<reference evidence="1 2" key="2">
    <citation type="submission" date="2009-02" db="EMBL/GenBank/DDBJ databases">
        <title>Draft genome sequence of Clostridium methylpentosum (DSM 5476).</title>
        <authorList>
            <person name="Sudarsanam P."/>
            <person name="Ley R."/>
            <person name="Guruge J."/>
            <person name="Turnbaugh P.J."/>
            <person name="Mahowald M."/>
            <person name="Liep D."/>
            <person name="Gordon J."/>
        </authorList>
    </citation>
    <scope>NUCLEOTIDE SEQUENCE [LARGE SCALE GENOMIC DNA]</scope>
    <source>
        <strain evidence="1 2">DSM 5476</strain>
    </source>
</reference>
<dbReference type="Proteomes" id="UP000003340">
    <property type="component" value="Unassembled WGS sequence"/>
</dbReference>
<evidence type="ECO:0000313" key="1">
    <source>
        <dbReference type="EMBL" id="EEG30119.1"/>
    </source>
</evidence>
<gene>
    <name evidence="1" type="ORF">CLOSTMETH_02280</name>
</gene>
<dbReference type="AlphaFoldDB" id="C0EEJ3"/>
<proteinExistence type="predicted"/>
<keyword evidence="2" id="KW-1185">Reference proteome</keyword>
<protein>
    <submittedName>
        <fullName evidence="1">Uncharacterized protein</fullName>
    </submittedName>
</protein>
<evidence type="ECO:0000313" key="2">
    <source>
        <dbReference type="Proteomes" id="UP000003340"/>
    </source>
</evidence>
<accession>C0EEJ3</accession>
<dbReference type="EMBL" id="ACEC01000073">
    <property type="protein sequence ID" value="EEG30119.1"/>
    <property type="molecule type" value="Genomic_DNA"/>
</dbReference>
<organism evidence="1 2">
    <name type="scientific">[Clostridium] methylpentosum DSM 5476</name>
    <dbReference type="NCBI Taxonomy" id="537013"/>
    <lineage>
        <taxon>Bacteria</taxon>
        <taxon>Bacillati</taxon>
        <taxon>Bacillota</taxon>
        <taxon>Clostridia</taxon>
        <taxon>Eubacteriales</taxon>
        <taxon>Oscillospiraceae</taxon>
        <taxon>Oscillospiraceae incertae sedis</taxon>
    </lineage>
</organism>
<sequence>MCVSRLTWNPPSIRNQLRHDEHSERARHRIGYIKGMRGEQYVRKQLYMGHYFNSCSLLLW</sequence>